<reference evidence="5 6" key="1">
    <citation type="submission" date="2020-08" db="EMBL/GenBank/DDBJ databases">
        <title>Genomic Encyclopedia of Type Strains, Phase III (KMG-III): the genomes of soil and plant-associated and newly described type strains.</title>
        <authorList>
            <person name="Whitman W."/>
        </authorList>
    </citation>
    <scope>NUCLEOTIDE SEQUENCE [LARGE SCALE GENOMIC DNA]</scope>
    <source>
        <strain evidence="5 6">CECT 8640</strain>
    </source>
</reference>
<evidence type="ECO:0000259" key="4">
    <source>
        <dbReference type="Pfam" id="PF13490"/>
    </source>
</evidence>
<feature type="transmembrane region" description="Helical" evidence="3">
    <location>
        <begin position="86"/>
        <end position="107"/>
    </location>
</feature>
<dbReference type="InterPro" id="IPR041916">
    <property type="entry name" value="Anti_sigma_zinc_sf"/>
</dbReference>
<protein>
    <recommendedName>
        <fullName evidence="4">Putative zinc-finger domain-containing protein</fullName>
    </recommendedName>
</protein>
<evidence type="ECO:0000313" key="6">
    <source>
        <dbReference type="Proteomes" id="UP000547510"/>
    </source>
</evidence>
<proteinExistence type="predicted"/>
<evidence type="ECO:0000256" key="3">
    <source>
        <dbReference type="SAM" id="Phobius"/>
    </source>
</evidence>
<comment type="caution">
    <text evidence="5">The sequence shown here is derived from an EMBL/GenBank/DDBJ whole genome shotgun (WGS) entry which is preliminary data.</text>
</comment>
<dbReference type="AlphaFoldDB" id="A0A841CWR2"/>
<evidence type="ECO:0000313" key="5">
    <source>
        <dbReference type="EMBL" id="MBB5960437.1"/>
    </source>
</evidence>
<keyword evidence="3" id="KW-0812">Transmembrane</keyword>
<dbReference type="Proteomes" id="UP000547510">
    <property type="component" value="Unassembled WGS sequence"/>
</dbReference>
<keyword evidence="2" id="KW-0804">Transcription</keyword>
<keyword evidence="3" id="KW-0472">Membrane</keyword>
<organism evidence="5 6">
    <name type="scientific">Saccharothrix tamanrassetensis</name>
    <dbReference type="NCBI Taxonomy" id="1051531"/>
    <lineage>
        <taxon>Bacteria</taxon>
        <taxon>Bacillati</taxon>
        <taxon>Actinomycetota</taxon>
        <taxon>Actinomycetes</taxon>
        <taxon>Pseudonocardiales</taxon>
        <taxon>Pseudonocardiaceae</taxon>
        <taxon>Saccharothrix</taxon>
    </lineage>
</organism>
<evidence type="ECO:0000256" key="1">
    <source>
        <dbReference type="ARBA" id="ARBA00023015"/>
    </source>
</evidence>
<accession>A0A841CWR2</accession>
<feature type="domain" description="Putative zinc-finger" evidence="4">
    <location>
        <begin position="6"/>
        <end position="37"/>
    </location>
</feature>
<keyword evidence="3" id="KW-1133">Transmembrane helix</keyword>
<evidence type="ECO:0000256" key="2">
    <source>
        <dbReference type="ARBA" id="ARBA00023163"/>
    </source>
</evidence>
<gene>
    <name evidence="5" type="ORF">FHS29_007061</name>
</gene>
<dbReference type="EMBL" id="JACHJN010000016">
    <property type="protein sequence ID" value="MBB5960437.1"/>
    <property type="molecule type" value="Genomic_DNA"/>
</dbReference>
<keyword evidence="1" id="KW-0805">Transcription regulation</keyword>
<name>A0A841CWR2_9PSEU</name>
<dbReference type="InterPro" id="IPR027383">
    <property type="entry name" value="Znf_put"/>
</dbReference>
<dbReference type="Gene3D" id="1.10.10.1320">
    <property type="entry name" value="Anti-sigma factor, zinc-finger domain"/>
    <property type="match status" value="1"/>
</dbReference>
<sequence>MINDPYRRDLGAFVLGQLPPEEETAVRAHVDGCPECRAEVAELRPVALRLRDVDPGRLDHEIPVPPLLGELVLERVRGERRRVPRWAVLGAAAALIAVVAGGLGWYLGKPSIPLEPVPLAQTAPGVQADAALVPHTWGVEIKLTASGLAPGESYRVMISDRRGRDVSAGSFVGTGSARMRCNLNSSVLREDATGFTVLDPAGNVVLFARFP</sequence>
<keyword evidence="6" id="KW-1185">Reference proteome</keyword>
<dbReference type="Pfam" id="PF13490">
    <property type="entry name" value="zf-HC2"/>
    <property type="match status" value="1"/>
</dbReference>
<dbReference type="RefSeq" id="WP_184698644.1">
    <property type="nucleotide sequence ID" value="NZ_JACHJN010000016.1"/>
</dbReference>